<organism evidence="2 3">
    <name type="scientific">Trametes pubescens</name>
    <name type="common">White-rot fungus</name>
    <dbReference type="NCBI Taxonomy" id="154538"/>
    <lineage>
        <taxon>Eukaryota</taxon>
        <taxon>Fungi</taxon>
        <taxon>Dikarya</taxon>
        <taxon>Basidiomycota</taxon>
        <taxon>Agaricomycotina</taxon>
        <taxon>Agaricomycetes</taxon>
        <taxon>Polyporales</taxon>
        <taxon>Polyporaceae</taxon>
        <taxon>Trametes</taxon>
    </lineage>
</organism>
<keyword evidence="3" id="KW-1185">Reference proteome</keyword>
<sequence length="254" mass="27965">MSQPNSWDSAEHFALVLELSKPVIYGAAVAALDKVLKYGLDYETPLHNTLVTWGRVLDTLTETQKAILEVERPGIVLRMSTNLEKYVPLTSDFYTSLNILRSLGRSTAFFSAVVKNERYFGYILPGTKAAAKAKQVAEMFKLAEGDFMETSQRFWPTDRDNAVSMIISADRAASQGINVEMNDLAASLEPSVTSPSTHANTSTASLAIQTRPPRVPEDVHFAYRSAVALSAALLPAFLRRGRRGSPYNGNRHPV</sequence>
<dbReference type="EMBL" id="MNAD01000924">
    <property type="protein sequence ID" value="OJT09373.1"/>
    <property type="molecule type" value="Genomic_DNA"/>
</dbReference>
<feature type="region of interest" description="Disordered" evidence="1">
    <location>
        <begin position="190"/>
        <end position="211"/>
    </location>
</feature>
<accession>A0A1M2VP66</accession>
<protein>
    <submittedName>
        <fullName evidence="2">Uncharacterized protein</fullName>
    </submittedName>
</protein>
<feature type="compositionally biased region" description="Polar residues" evidence="1">
    <location>
        <begin position="190"/>
        <end position="208"/>
    </location>
</feature>
<dbReference type="Proteomes" id="UP000184267">
    <property type="component" value="Unassembled WGS sequence"/>
</dbReference>
<evidence type="ECO:0000313" key="3">
    <source>
        <dbReference type="Proteomes" id="UP000184267"/>
    </source>
</evidence>
<evidence type="ECO:0000256" key="1">
    <source>
        <dbReference type="SAM" id="MobiDB-lite"/>
    </source>
</evidence>
<gene>
    <name evidence="2" type="ORF">TRAPUB_14155</name>
</gene>
<proteinExistence type="predicted"/>
<evidence type="ECO:0000313" key="2">
    <source>
        <dbReference type="EMBL" id="OJT09373.1"/>
    </source>
</evidence>
<comment type="caution">
    <text evidence="2">The sequence shown here is derived from an EMBL/GenBank/DDBJ whole genome shotgun (WGS) entry which is preliminary data.</text>
</comment>
<reference evidence="2 3" key="1">
    <citation type="submission" date="2016-10" db="EMBL/GenBank/DDBJ databases">
        <title>Genome sequence of the basidiomycete white-rot fungus Trametes pubescens.</title>
        <authorList>
            <person name="Makela M.R."/>
            <person name="Granchi Z."/>
            <person name="Peng M."/>
            <person name="De Vries R.P."/>
            <person name="Grigoriev I."/>
            <person name="Riley R."/>
            <person name="Hilden K."/>
        </authorList>
    </citation>
    <scope>NUCLEOTIDE SEQUENCE [LARGE SCALE GENOMIC DNA]</scope>
    <source>
        <strain evidence="2 3">FBCC735</strain>
    </source>
</reference>
<name>A0A1M2VP66_TRAPU</name>
<dbReference type="AlphaFoldDB" id="A0A1M2VP66"/>